<keyword evidence="1" id="KW-0812">Transmembrane</keyword>
<evidence type="ECO:0000313" key="3">
    <source>
        <dbReference type="Proteomes" id="UP001164726"/>
    </source>
</evidence>
<dbReference type="AlphaFoldDB" id="A0A9E8LZJ9"/>
<gene>
    <name evidence="2" type="ORF">OE105_00120</name>
</gene>
<keyword evidence="1" id="KW-0472">Membrane</keyword>
<dbReference type="RefSeq" id="WP_275420731.1">
    <property type="nucleotide sequence ID" value="NZ_CP106877.1"/>
</dbReference>
<accession>A0A9E8LZJ9</accession>
<name>A0A9E8LZJ9_9BACI</name>
<keyword evidence="3" id="KW-1185">Reference proteome</keyword>
<evidence type="ECO:0000256" key="1">
    <source>
        <dbReference type="SAM" id="Phobius"/>
    </source>
</evidence>
<reference evidence="2" key="1">
    <citation type="submission" date="2022-09" db="EMBL/GenBank/DDBJ databases">
        <title>Complete Genomes of Fervidibacillus albus and Fervidibacillus halotolerans isolated from tidal flat sediments.</title>
        <authorList>
            <person name="Kwon K.K."/>
            <person name="Yang S.-H."/>
            <person name="Park M.J."/>
            <person name="Oh H.-M."/>
        </authorList>
    </citation>
    <scope>NUCLEOTIDE SEQUENCE</scope>
    <source>
        <strain evidence="2">MEBiC13594</strain>
    </source>
</reference>
<dbReference type="EMBL" id="CP106877">
    <property type="protein sequence ID" value="WAA12595.1"/>
    <property type="molecule type" value="Genomic_DNA"/>
</dbReference>
<evidence type="ECO:0000313" key="2">
    <source>
        <dbReference type="EMBL" id="WAA12595.1"/>
    </source>
</evidence>
<proteinExistence type="predicted"/>
<feature type="transmembrane region" description="Helical" evidence="1">
    <location>
        <begin position="6"/>
        <end position="25"/>
    </location>
</feature>
<dbReference type="Proteomes" id="UP001164726">
    <property type="component" value="Chromosome"/>
</dbReference>
<dbReference type="KEGG" id="fhl:OE105_00120"/>
<protein>
    <submittedName>
        <fullName evidence="2">Uncharacterized protein</fullName>
    </submittedName>
</protein>
<keyword evidence="1" id="KW-1133">Transmembrane helix</keyword>
<sequence length="49" mass="5769">MESRTFILITLKIFVIMLIVTKRFGTITKESLKKPILNMKSLFWGDNHD</sequence>
<organism evidence="2 3">
    <name type="scientific">Fervidibacillus halotolerans</name>
    <dbReference type="NCBI Taxonomy" id="2980027"/>
    <lineage>
        <taxon>Bacteria</taxon>
        <taxon>Bacillati</taxon>
        <taxon>Bacillota</taxon>
        <taxon>Bacilli</taxon>
        <taxon>Bacillales</taxon>
        <taxon>Bacillaceae</taxon>
        <taxon>Fervidibacillus</taxon>
    </lineage>
</organism>